<organism evidence="1 2">
    <name type="scientific">Antrihabitans stalagmiti</name>
    <dbReference type="NCBI Taxonomy" id="2799499"/>
    <lineage>
        <taxon>Bacteria</taxon>
        <taxon>Bacillati</taxon>
        <taxon>Actinomycetota</taxon>
        <taxon>Actinomycetes</taxon>
        <taxon>Mycobacteriales</taxon>
        <taxon>Nocardiaceae</taxon>
        <taxon>Antrihabitans</taxon>
    </lineage>
</organism>
<dbReference type="SUPFAM" id="SSF55144">
    <property type="entry name" value="LigT-like"/>
    <property type="match status" value="1"/>
</dbReference>
<dbReference type="Pfam" id="PF13563">
    <property type="entry name" value="2_5_RNA_ligase2"/>
    <property type="match status" value="1"/>
</dbReference>
<evidence type="ECO:0000313" key="1">
    <source>
        <dbReference type="EMBL" id="MBJ8341596.1"/>
    </source>
</evidence>
<dbReference type="Gene3D" id="3.90.1140.10">
    <property type="entry name" value="Cyclic phosphodiesterase"/>
    <property type="match status" value="1"/>
</dbReference>
<dbReference type="AlphaFoldDB" id="A0A934U5L5"/>
<dbReference type="EMBL" id="JAEMNV010000008">
    <property type="protein sequence ID" value="MBJ8341596.1"/>
    <property type="molecule type" value="Genomic_DNA"/>
</dbReference>
<dbReference type="Proteomes" id="UP000655868">
    <property type="component" value="Unassembled WGS sequence"/>
</dbReference>
<accession>A0A934U5L5</accession>
<keyword evidence="2" id="KW-1185">Reference proteome</keyword>
<name>A0A934U5L5_9NOCA</name>
<dbReference type="InterPro" id="IPR009097">
    <property type="entry name" value="Cyclic_Pdiesterase"/>
</dbReference>
<dbReference type="RefSeq" id="WP_199706651.1">
    <property type="nucleotide sequence ID" value="NZ_JAEMNV010000008.1"/>
</dbReference>
<proteinExistence type="predicted"/>
<gene>
    <name evidence="1" type="ORF">JGU71_22165</name>
</gene>
<dbReference type="GO" id="GO:0016874">
    <property type="term" value="F:ligase activity"/>
    <property type="evidence" value="ECO:0007669"/>
    <property type="project" value="UniProtKB-KW"/>
</dbReference>
<protein>
    <submittedName>
        <fullName evidence="1">2'-5' RNA ligase family protein</fullName>
    </submittedName>
</protein>
<sequence length="172" mass="18904">MVQSVELLLDEDAEAAVIAQWQLLVDAGLPAQGGHHRPHVTAAVASELWPSVEQRLERELDFVPIPVRVGAIVLFRARVSRGPGAVLVRLVVPSAPLLALHRRIHDIVAECPGTQANLAPDEWTPHVTLARRLPRDRLGSAVATVLDEPDIIGYVAGIRRWDSDNRLNWQIA</sequence>
<keyword evidence="1" id="KW-0436">Ligase</keyword>
<reference evidence="1" key="1">
    <citation type="submission" date="2020-12" db="EMBL/GenBank/DDBJ databases">
        <title>Antrihabitans popcorni sp. nov. and Antrihabitans auranticaus sp. nov., isolated from a larva cave.</title>
        <authorList>
            <person name="Lee S.D."/>
            <person name="Kim I.S."/>
        </authorList>
    </citation>
    <scope>NUCLEOTIDE SEQUENCE</scope>
    <source>
        <strain evidence="1">YC3-6</strain>
    </source>
</reference>
<comment type="caution">
    <text evidence="1">The sequence shown here is derived from an EMBL/GenBank/DDBJ whole genome shotgun (WGS) entry which is preliminary data.</text>
</comment>
<evidence type="ECO:0000313" key="2">
    <source>
        <dbReference type="Proteomes" id="UP000655868"/>
    </source>
</evidence>